<protein>
    <submittedName>
        <fullName evidence="2">Uncharacterized protein</fullName>
    </submittedName>
</protein>
<gene>
    <name evidence="2" type="ORF">SAMN04488082_10251</name>
</gene>
<feature type="compositionally biased region" description="Low complexity" evidence="1">
    <location>
        <begin position="123"/>
        <end position="138"/>
    </location>
</feature>
<reference evidence="3" key="1">
    <citation type="submission" date="2016-10" db="EMBL/GenBank/DDBJ databases">
        <authorList>
            <person name="Varghese N."/>
            <person name="Submissions S."/>
        </authorList>
    </citation>
    <scope>NUCLEOTIDE SEQUENCE [LARGE SCALE GENOMIC DNA]</scope>
    <source>
        <strain evidence="3">DSM 5918</strain>
    </source>
</reference>
<feature type="compositionally biased region" description="Polar residues" evidence="1">
    <location>
        <begin position="58"/>
        <end position="83"/>
    </location>
</feature>
<dbReference type="STRING" id="52560.SAMN04488082_10251"/>
<evidence type="ECO:0000313" key="2">
    <source>
        <dbReference type="EMBL" id="SFJ22755.1"/>
    </source>
</evidence>
<dbReference type="AlphaFoldDB" id="A0A1I3PMP5"/>
<dbReference type="EMBL" id="FORX01000002">
    <property type="protein sequence ID" value="SFJ22755.1"/>
    <property type="molecule type" value="Genomic_DNA"/>
</dbReference>
<keyword evidence="3" id="KW-1185">Reference proteome</keyword>
<dbReference type="OrthoDB" id="5470842at2"/>
<accession>A0A1I3PMP5</accession>
<evidence type="ECO:0000313" key="3">
    <source>
        <dbReference type="Proteomes" id="UP000198635"/>
    </source>
</evidence>
<proteinExistence type="predicted"/>
<evidence type="ECO:0000256" key="1">
    <source>
        <dbReference type="SAM" id="MobiDB-lite"/>
    </source>
</evidence>
<organism evidence="2 3">
    <name type="scientific">Desulfomicrobium apsheronum</name>
    <dbReference type="NCBI Taxonomy" id="52560"/>
    <lineage>
        <taxon>Bacteria</taxon>
        <taxon>Pseudomonadati</taxon>
        <taxon>Thermodesulfobacteriota</taxon>
        <taxon>Desulfovibrionia</taxon>
        <taxon>Desulfovibrionales</taxon>
        <taxon>Desulfomicrobiaceae</taxon>
        <taxon>Desulfomicrobium</taxon>
    </lineage>
</organism>
<sequence>MELGSVANLASRLLAALEKTGVSSGAELRSDFGPSGQPDPELVRAFEEAMERGPEPVSQGSSGTDDATGLNEQPQIDVQPTEETQLRTEAVPSGTQAMDAPEAPEKIADQSEGLRTAETNGFAPREAAATDAAPQPDASSRVEASDGLRELENILGRIESGQLRAEDLFRMQYLAGMLKVHAESGMKASQKMAQGFESLLRQKG</sequence>
<feature type="compositionally biased region" description="Basic and acidic residues" evidence="1">
    <location>
        <begin position="41"/>
        <end position="54"/>
    </location>
</feature>
<dbReference type="RefSeq" id="WP_092372537.1">
    <property type="nucleotide sequence ID" value="NZ_FORX01000002.1"/>
</dbReference>
<name>A0A1I3PMP5_9BACT</name>
<feature type="region of interest" description="Disordered" evidence="1">
    <location>
        <begin position="21"/>
        <end position="145"/>
    </location>
</feature>
<dbReference type="Proteomes" id="UP000198635">
    <property type="component" value="Unassembled WGS sequence"/>
</dbReference>